<dbReference type="EMBL" id="CH476642">
    <property type="protein sequence ID" value="EDN97863.1"/>
    <property type="molecule type" value="Genomic_DNA"/>
</dbReference>
<proteinExistence type="predicted"/>
<dbReference type="KEGG" id="ssl:SS1G_12717"/>
<dbReference type="InParanoid" id="A7F542"/>
<organism evidence="1 2">
    <name type="scientific">Sclerotinia sclerotiorum (strain ATCC 18683 / 1980 / Ss-1)</name>
    <name type="common">White mold</name>
    <name type="synonym">Whetzelinia sclerotiorum</name>
    <dbReference type="NCBI Taxonomy" id="665079"/>
    <lineage>
        <taxon>Eukaryota</taxon>
        <taxon>Fungi</taxon>
        <taxon>Dikarya</taxon>
        <taxon>Ascomycota</taxon>
        <taxon>Pezizomycotina</taxon>
        <taxon>Leotiomycetes</taxon>
        <taxon>Helotiales</taxon>
        <taxon>Sclerotiniaceae</taxon>
        <taxon>Sclerotinia</taxon>
    </lineage>
</organism>
<dbReference type="RefSeq" id="XP_001586142.1">
    <property type="nucleotide sequence ID" value="XM_001586092.1"/>
</dbReference>
<keyword evidence="2" id="KW-1185">Reference proteome</keyword>
<dbReference type="GeneID" id="5482246"/>
<protein>
    <submittedName>
        <fullName evidence="1">Uncharacterized protein</fullName>
    </submittedName>
</protein>
<evidence type="ECO:0000313" key="2">
    <source>
        <dbReference type="Proteomes" id="UP000001312"/>
    </source>
</evidence>
<reference evidence="2" key="1">
    <citation type="journal article" date="2011" name="PLoS Genet.">
        <title>Genomic analysis of the necrotrophic fungal pathogens Sclerotinia sclerotiorum and Botrytis cinerea.</title>
        <authorList>
            <person name="Amselem J."/>
            <person name="Cuomo C.A."/>
            <person name="van Kan J.A."/>
            <person name="Viaud M."/>
            <person name="Benito E.P."/>
            <person name="Couloux A."/>
            <person name="Coutinho P.M."/>
            <person name="de Vries R.P."/>
            <person name="Dyer P.S."/>
            <person name="Fillinger S."/>
            <person name="Fournier E."/>
            <person name="Gout L."/>
            <person name="Hahn M."/>
            <person name="Kohn L."/>
            <person name="Lapalu N."/>
            <person name="Plummer K.M."/>
            <person name="Pradier J.M."/>
            <person name="Quevillon E."/>
            <person name="Sharon A."/>
            <person name="Simon A."/>
            <person name="ten Have A."/>
            <person name="Tudzynski B."/>
            <person name="Tudzynski P."/>
            <person name="Wincker P."/>
            <person name="Andrew M."/>
            <person name="Anthouard V."/>
            <person name="Beever R.E."/>
            <person name="Beffa R."/>
            <person name="Benoit I."/>
            <person name="Bouzid O."/>
            <person name="Brault B."/>
            <person name="Chen Z."/>
            <person name="Choquer M."/>
            <person name="Collemare J."/>
            <person name="Cotton P."/>
            <person name="Danchin E.G."/>
            <person name="Da Silva C."/>
            <person name="Gautier A."/>
            <person name="Giraud C."/>
            <person name="Giraud T."/>
            <person name="Gonzalez C."/>
            <person name="Grossetete S."/>
            <person name="Guldener U."/>
            <person name="Henrissat B."/>
            <person name="Howlett B.J."/>
            <person name="Kodira C."/>
            <person name="Kretschmer M."/>
            <person name="Lappartient A."/>
            <person name="Leroch M."/>
            <person name="Levis C."/>
            <person name="Mauceli E."/>
            <person name="Neuveglise C."/>
            <person name="Oeser B."/>
            <person name="Pearson M."/>
            <person name="Poulain J."/>
            <person name="Poussereau N."/>
            <person name="Quesneville H."/>
            <person name="Rascle C."/>
            <person name="Schumacher J."/>
            <person name="Segurens B."/>
            <person name="Sexton A."/>
            <person name="Silva E."/>
            <person name="Sirven C."/>
            <person name="Soanes D.M."/>
            <person name="Talbot N.J."/>
            <person name="Templeton M."/>
            <person name="Yandava C."/>
            <person name="Yarden O."/>
            <person name="Zeng Q."/>
            <person name="Rollins J.A."/>
            <person name="Lebrun M.H."/>
            <person name="Dickman M."/>
        </authorList>
    </citation>
    <scope>NUCLEOTIDE SEQUENCE [LARGE SCALE GENOMIC DNA]</scope>
    <source>
        <strain evidence="2">ATCC 18683 / 1980 / Ss-1</strain>
    </source>
</reference>
<name>A7F542_SCLS1</name>
<dbReference type="AlphaFoldDB" id="A7F542"/>
<accession>A7F542</accession>
<gene>
    <name evidence="1" type="ORF">SS1G_12717</name>
</gene>
<dbReference type="Proteomes" id="UP000001312">
    <property type="component" value="Unassembled WGS sequence"/>
</dbReference>
<sequence>MYVLTLSLLTGHFSCSLSLSLNGLKNLLSRSNRAGFVMDQLDLPFIILFLNLPVQTRAMAGLLALISSI</sequence>
<evidence type="ECO:0000313" key="1">
    <source>
        <dbReference type="EMBL" id="EDN97863.1"/>
    </source>
</evidence>